<reference evidence="2 3" key="1">
    <citation type="submission" date="2018-08" db="EMBL/GenBank/DDBJ databases">
        <title>A genome reference for cultivated species of the human gut microbiota.</title>
        <authorList>
            <person name="Zou Y."/>
            <person name="Xue W."/>
            <person name="Luo G."/>
        </authorList>
    </citation>
    <scope>NUCLEOTIDE SEQUENCE [LARGE SCALE GENOMIC DNA]</scope>
    <source>
        <strain evidence="2 3">AF18-14</strain>
    </source>
</reference>
<dbReference type="Proteomes" id="UP000283833">
    <property type="component" value="Unassembled WGS sequence"/>
</dbReference>
<sequence length="229" mass="26838">MKKLTLLLTGLFLCISVFAQPHKSVSILGDSYSAFEEYVHPSTNHPWYFTQPKADRTDVTSVTQMWWHLILQKQQYRLCLANAFSGATICNRGYRKEDYTDRSFLTRMTDLGCPDIIFILGATNDSWADSPIGEYKYGDWTKEDLFTFRPAMAKMLWYLKNRHPYVEIYFILNSELKKEINESVHTICQHYQIDCIDLRDIDKKNSHPTIKGMQQIANQVNIYINKKQK</sequence>
<dbReference type="Gene3D" id="3.40.50.1110">
    <property type="entry name" value="SGNH hydrolase"/>
    <property type="match status" value="1"/>
</dbReference>
<comment type="caution">
    <text evidence="2">The sequence shown here is derived from an EMBL/GenBank/DDBJ whole genome shotgun (WGS) entry which is preliminary data.</text>
</comment>
<name>A0A412QVS7_PHOVU</name>
<protein>
    <recommendedName>
        <fullName evidence="4">GDSL-like Lipase/Acylhydrolase</fullName>
    </recommendedName>
</protein>
<gene>
    <name evidence="2" type="ORF">DWX04_07330</name>
</gene>
<dbReference type="Pfam" id="PF16255">
    <property type="entry name" value="Lipase_GDSL_lke"/>
    <property type="match status" value="1"/>
</dbReference>
<evidence type="ECO:0000313" key="3">
    <source>
        <dbReference type="Proteomes" id="UP000283833"/>
    </source>
</evidence>
<dbReference type="AlphaFoldDB" id="A0A412QVS7"/>
<feature type="chain" id="PRO_5019547130" description="GDSL-like Lipase/Acylhydrolase" evidence="1">
    <location>
        <begin position="20"/>
        <end position="229"/>
    </location>
</feature>
<dbReference type="EMBL" id="QRXI01000007">
    <property type="protein sequence ID" value="RGT95193.1"/>
    <property type="molecule type" value="Genomic_DNA"/>
</dbReference>
<dbReference type="InterPro" id="IPR032588">
    <property type="entry name" value="Lipase_GDSL_lke"/>
</dbReference>
<dbReference type="RefSeq" id="WP_117852649.1">
    <property type="nucleotide sequence ID" value="NZ_JAKKWV010000007.1"/>
</dbReference>
<evidence type="ECO:0008006" key="4">
    <source>
        <dbReference type="Google" id="ProtNLM"/>
    </source>
</evidence>
<proteinExistence type="predicted"/>
<organism evidence="2 3">
    <name type="scientific">Phocaeicola vulgatus</name>
    <name type="common">Bacteroides vulgatus</name>
    <dbReference type="NCBI Taxonomy" id="821"/>
    <lineage>
        <taxon>Bacteria</taxon>
        <taxon>Pseudomonadati</taxon>
        <taxon>Bacteroidota</taxon>
        <taxon>Bacteroidia</taxon>
        <taxon>Bacteroidales</taxon>
        <taxon>Bacteroidaceae</taxon>
        <taxon>Phocaeicola</taxon>
    </lineage>
</organism>
<dbReference type="CDD" id="cd00229">
    <property type="entry name" value="SGNH_hydrolase"/>
    <property type="match status" value="1"/>
</dbReference>
<accession>A0A412QVS7</accession>
<dbReference type="SUPFAM" id="SSF52266">
    <property type="entry name" value="SGNH hydrolase"/>
    <property type="match status" value="1"/>
</dbReference>
<keyword evidence="1" id="KW-0732">Signal</keyword>
<evidence type="ECO:0000313" key="2">
    <source>
        <dbReference type="EMBL" id="RGT95193.1"/>
    </source>
</evidence>
<feature type="signal peptide" evidence="1">
    <location>
        <begin position="1"/>
        <end position="19"/>
    </location>
</feature>
<dbReference type="InterPro" id="IPR036514">
    <property type="entry name" value="SGNH_hydro_sf"/>
</dbReference>
<evidence type="ECO:0000256" key="1">
    <source>
        <dbReference type="SAM" id="SignalP"/>
    </source>
</evidence>
<dbReference type="GO" id="GO:0016788">
    <property type="term" value="F:hydrolase activity, acting on ester bonds"/>
    <property type="evidence" value="ECO:0007669"/>
    <property type="project" value="UniProtKB-ARBA"/>
</dbReference>